<proteinExistence type="predicted"/>
<sequence>RSQSGQQSSQPESLPVAPSNTQGKTQDPPSTTFRPRISPQDSQPNVQGRRVSIQEPLPNVQGRRVSIQDTPSITYSRCFHTRGVPPVFQTRRFSNQNPSLTARTPLTKVKSVTYNSQISIQPTTQSFHSSLQSSKSPNRARVDVPPSITHSPEASVKSVESIIWTSQESIKDTLDGSQINQHPPESSIHSLPSGSSIESSPGRSLETRRLSHSQLPMGWRLLHEAKKISRQMSLGLSLAGLVIVGLICLGQPWIHFQVPLAPPGDPAGSQTIPIDTIFFVQCSDISCLPEYDQNAYLLDFAWAFLLIASIASFVLCVILINITFSTSSNMPVLDLSNVIMRASMILGILFYLMQAHEFLQEGMTYKLGCSFYLAWIGVFLFLITGFFSYLNYMNFWSLLAIQAIWT</sequence>
<feature type="transmembrane region" description="Helical" evidence="2">
    <location>
        <begin position="372"/>
        <end position="392"/>
    </location>
</feature>
<accession>A0A4U1FZ36</accession>
<dbReference type="EMBL" id="RWIC01000002">
    <property type="protein sequence ID" value="TKC53756.1"/>
    <property type="molecule type" value="Genomic_DNA"/>
</dbReference>
<feature type="compositionally biased region" description="Low complexity" evidence="1">
    <location>
        <begin position="185"/>
        <end position="204"/>
    </location>
</feature>
<feature type="region of interest" description="Disordered" evidence="1">
    <location>
        <begin position="174"/>
        <end position="208"/>
    </location>
</feature>
<feature type="compositionally biased region" description="Polar residues" evidence="1">
    <location>
        <begin position="175"/>
        <end position="184"/>
    </location>
</feature>
<feature type="non-terminal residue" evidence="3">
    <location>
        <position position="1"/>
    </location>
</feature>
<feature type="compositionally biased region" description="Polar residues" evidence="1">
    <location>
        <begin position="18"/>
        <end position="46"/>
    </location>
</feature>
<feature type="transmembrane region" description="Helical" evidence="2">
    <location>
        <begin position="300"/>
        <end position="320"/>
    </location>
</feature>
<evidence type="ECO:0000313" key="3">
    <source>
        <dbReference type="EMBL" id="TKC53756.1"/>
    </source>
</evidence>
<comment type="caution">
    <text evidence="3">The sequence shown here is derived from an EMBL/GenBank/DDBJ whole genome shotgun (WGS) entry which is preliminary data.</text>
</comment>
<feature type="transmembrane region" description="Helical" evidence="2">
    <location>
        <begin position="234"/>
        <end position="254"/>
    </location>
</feature>
<feature type="region of interest" description="Disordered" evidence="1">
    <location>
        <begin position="1"/>
        <end position="68"/>
    </location>
</feature>
<feature type="transmembrane region" description="Helical" evidence="2">
    <location>
        <begin position="332"/>
        <end position="352"/>
    </location>
</feature>
<name>A0A4U1FZ36_MONMO</name>
<evidence type="ECO:0000256" key="1">
    <source>
        <dbReference type="SAM" id="MobiDB-lite"/>
    </source>
</evidence>
<evidence type="ECO:0000313" key="4">
    <source>
        <dbReference type="Proteomes" id="UP000308365"/>
    </source>
</evidence>
<feature type="compositionally biased region" description="Low complexity" evidence="1">
    <location>
        <begin position="1"/>
        <end position="10"/>
    </location>
</feature>
<feature type="compositionally biased region" description="Low complexity" evidence="1">
    <location>
        <begin position="126"/>
        <end position="136"/>
    </location>
</feature>
<evidence type="ECO:0000256" key="2">
    <source>
        <dbReference type="SAM" id="Phobius"/>
    </source>
</evidence>
<feature type="region of interest" description="Disordered" evidence="1">
    <location>
        <begin position="123"/>
        <end position="153"/>
    </location>
</feature>
<keyword evidence="2" id="KW-0472">Membrane</keyword>
<reference evidence="4" key="1">
    <citation type="journal article" date="2019" name="IScience">
        <title>Narwhal Genome Reveals Long-Term Low Genetic Diversity despite Current Large Abundance Size.</title>
        <authorList>
            <person name="Westbury M.V."/>
            <person name="Petersen B."/>
            <person name="Garde E."/>
            <person name="Heide-Jorgensen M.P."/>
            <person name="Lorenzen E.D."/>
        </authorList>
    </citation>
    <scope>NUCLEOTIDE SEQUENCE [LARGE SCALE GENOMIC DNA]</scope>
</reference>
<dbReference type="AlphaFoldDB" id="A0A4U1FZ36"/>
<keyword evidence="2" id="KW-1133">Transmembrane helix</keyword>
<dbReference type="Gene3D" id="1.20.140.150">
    <property type="match status" value="1"/>
</dbReference>
<keyword evidence="2" id="KW-0812">Transmembrane</keyword>
<protein>
    <submittedName>
        <fullName evidence="3">Uncharacterized protein</fullName>
    </submittedName>
</protein>
<gene>
    <name evidence="3" type="ORF">EI555_018504</name>
</gene>
<organism evidence="3 4">
    <name type="scientific">Monodon monoceros</name>
    <name type="common">Narwhal</name>
    <name type="synonym">Ceratodon monodon</name>
    <dbReference type="NCBI Taxonomy" id="40151"/>
    <lineage>
        <taxon>Eukaryota</taxon>
        <taxon>Metazoa</taxon>
        <taxon>Chordata</taxon>
        <taxon>Craniata</taxon>
        <taxon>Vertebrata</taxon>
        <taxon>Euteleostomi</taxon>
        <taxon>Mammalia</taxon>
        <taxon>Eutheria</taxon>
        <taxon>Laurasiatheria</taxon>
        <taxon>Artiodactyla</taxon>
        <taxon>Whippomorpha</taxon>
        <taxon>Cetacea</taxon>
        <taxon>Odontoceti</taxon>
        <taxon>Monodontidae</taxon>
        <taxon>Monodon</taxon>
    </lineage>
</organism>
<dbReference type="Proteomes" id="UP000308365">
    <property type="component" value="Unassembled WGS sequence"/>
</dbReference>